<dbReference type="PANTHER" id="PTHR24567">
    <property type="entry name" value="CRP FAMILY TRANSCRIPTIONAL REGULATORY PROTEIN"/>
    <property type="match status" value="1"/>
</dbReference>
<evidence type="ECO:0000259" key="5">
    <source>
        <dbReference type="PROSITE" id="PS51063"/>
    </source>
</evidence>
<protein>
    <submittedName>
        <fullName evidence="6">Transcriptional regulator, Crp/Fnr family</fullName>
    </submittedName>
</protein>
<dbReference type="InterPro" id="IPR000595">
    <property type="entry name" value="cNMP-bd_dom"/>
</dbReference>
<accession>A0A1W1BDE3</accession>
<dbReference type="InterPro" id="IPR014710">
    <property type="entry name" value="RmlC-like_jellyroll"/>
</dbReference>
<dbReference type="SMART" id="SM00100">
    <property type="entry name" value="cNMP"/>
    <property type="match status" value="1"/>
</dbReference>
<dbReference type="PROSITE" id="PS51063">
    <property type="entry name" value="HTH_CRP_2"/>
    <property type="match status" value="1"/>
</dbReference>
<dbReference type="Gene3D" id="1.10.10.10">
    <property type="entry name" value="Winged helix-like DNA-binding domain superfamily/Winged helix DNA-binding domain"/>
    <property type="match status" value="1"/>
</dbReference>
<dbReference type="Gene3D" id="2.60.120.10">
    <property type="entry name" value="Jelly Rolls"/>
    <property type="match status" value="1"/>
</dbReference>
<dbReference type="GO" id="GO:0003700">
    <property type="term" value="F:DNA-binding transcription factor activity"/>
    <property type="evidence" value="ECO:0007669"/>
    <property type="project" value="TreeGrafter"/>
</dbReference>
<keyword evidence="1" id="KW-0805">Transcription regulation</keyword>
<dbReference type="GO" id="GO:0005829">
    <property type="term" value="C:cytosol"/>
    <property type="evidence" value="ECO:0007669"/>
    <property type="project" value="TreeGrafter"/>
</dbReference>
<reference evidence="6" key="1">
    <citation type="submission" date="2016-10" db="EMBL/GenBank/DDBJ databases">
        <authorList>
            <person name="de Groot N.N."/>
        </authorList>
    </citation>
    <scope>NUCLEOTIDE SEQUENCE</scope>
</reference>
<dbReference type="GO" id="GO:0003677">
    <property type="term" value="F:DNA binding"/>
    <property type="evidence" value="ECO:0007669"/>
    <property type="project" value="UniProtKB-KW"/>
</dbReference>
<evidence type="ECO:0000259" key="4">
    <source>
        <dbReference type="PROSITE" id="PS50042"/>
    </source>
</evidence>
<keyword evidence="2" id="KW-0238">DNA-binding</keyword>
<dbReference type="AlphaFoldDB" id="A0A1W1BDE3"/>
<feature type="domain" description="Cyclic nucleotide-binding" evidence="4">
    <location>
        <begin position="9"/>
        <end position="103"/>
    </location>
</feature>
<dbReference type="SUPFAM" id="SSF46785">
    <property type="entry name" value="Winged helix' DNA-binding domain"/>
    <property type="match status" value="1"/>
</dbReference>
<dbReference type="InterPro" id="IPR012318">
    <property type="entry name" value="HTH_CRP"/>
</dbReference>
<dbReference type="InterPro" id="IPR050397">
    <property type="entry name" value="Env_Response_Regulators"/>
</dbReference>
<dbReference type="Pfam" id="PF00027">
    <property type="entry name" value="cNMP_binding"/>
    <property type="match status" value="1"/>
</dbReference>
<dbReference type="InterPro" id="IPR036388">
    <property type="entry name" value="WH-like_DNA-bd_sf"/>
</dbReference>
<proteinExistence type="predicted"/>
<dbReference type="InterPro" id="IPR036390">
    <property type="entry name" value="WH_DNA-bd_sf"/>
</dbReference>
<dbReference type="PROSITE" id="PS50042">
    <property type="entry name" value="CNMP_BINDING_3"/>
    <property type="match status" value="1"/>
</dbReference>
<gene>
    <name evidence="6" type="ORF">MNB_SV-9-225</name>
</gene>
<dbReference type="CDD" id="cd00038">
    <property type="entry name" value="CAP_ED"/>
    <property type="match status" value="1"/>
</dbReference>
<dbReference type="EMBL" id="FPHG01000009">
    <property type="protein sequence ID" value="SFV51448.1"/>
    <property type="molecule type" value="Genomic_DNA"/>
</dbReference>
<dbReference type="PANTHER" id="PTHR24567:SF26">
    <property type="entry name" value="REGULATORY PROTEIN YEIL"/>
    <property type="match status" value="1"/>
</dbReference>
<evidence type="ECO:0000256" key="1">
    <source>
        <dbReference type="ARBA" id="ARBA00023015"/>
    </source>
</evidence>
<keyword evidence="3" id="KW-0804">Transcription</keyword>
<name>A0A1W1BDE3_9ZZZZ</name>
<organism evidence="6">
    <name type="scientific">hydrothermal vent metagenome</name>
    <dbReference type="NCBI Taxonomy" id="652676"/>
    <lineage>
        <taxon>unclassified sequences</taxon>
        <taxon>metagenomes</taxon>
        <taxon>ecological metagenomes</taxon>
    </lineage>
</organism>
<sequence length="236" mass="27308">MHNLTDIQLFSKLSDNYLNDIKQNSITRSYIKDSIVFYEGDDSKYLYIILEGTVKLYKTNPKGSQIQINRLEAPDMVGEYACFENQPFPATCEFVTEGKMMLIHFDYIHNSLNDKQFSLELIKSLTSKIIVLSSLVHKETIYSSEAKVAKMLIENVEIFTKLKYNEIAAILNITPETLSRIFKKLKKEDIIEMKKGHHIKINNYDALENVIESNKVKDCTNCISQFKSSIKKKNRD</sequence>
<dbReference type="InterPro" id="IPR018490">
    <property type="entry name" value="cNMP-bd_dom_sf"/>
</dbReference>
<evidence type="ECO:0000256" key="3">
    <source>
        <dbReference type="ARBA" id="ARBA00023163"/>
    </source>
</evidence>
<dbReference type="SUPFAM" id="SSF51206">
    <property type="entry name" value="cAMP-binding domain-like"/>
    <property type="match status" value="1"/>
</dbReference>
<dbReference type="Pfam" id="PF13545">
    <property type="entry name" value="HTH_Crp_2"/>
    <property type="match status" value="1"/>
</dbReference>
<feature type="domain" description="HTH crp-type" evidence="5">
    <location>
        <begin position="142"/>
        <end position="205"/>
    </location>
</feature>
<dbReference type="SMART" id="SM00419">
    <property type="entry name" value="HTH_CRP"/>
    <property type="match status" value="1"/>
</dbReference>
<evidence type="ECO:0000256" key="2">
    <source>
        <dbReference type="ARBA" id="ARBA00023125"/>
    </source>
</evidence>
<evidence type="ECO:0000313" key="6">
    <source>
        <dbReference type="EMBL" id="SFV51448.1"/>
    </source>
</evidence>